<name>A0A1F7RY27_9BACT</name>
<proteinExistence type="predicted"/>
<comment type="caution">
    <text evidence="1">The sequence shown here is derived from an EMBL/GenBank/DDBJ whole genome shotgun (WGS) entry which is preliminary data.</text>
</comment>
<organism evidence="1 2">
    <name type="scientific">Candidatus Schekmanbacteria bacterium RBG_16_38_10</name>
    <dbReference type="NCBI Taxonomy" id="1817879"/>
    <lineage>
        <taxon>Bacteria</taxon>
        <taxon>Candidatus Schekmaniibacteriota</taxon>
    </lineage>
</organism>
<evidence type="ECO:0000313" key="2">
    <source>
        <dbReference type="Proteomes" id="UP000178797"/>
    </source>
</evidence>
<dbReference type="EMBL" id="MGDE01000087">
    <property type="protein sequence ID" value="OGL46475.1"/>
    <property type="molecule type" value="Genomic_DNA"/>
</dbReference>
<evidence type="ECO:0000313" key="1">
    <source>
        <dbReference type="EMBL" id="OGL46475.1"/>
    </source>
</evidence>
<protein>
    <submittedName>
        <fullName evidence="1">Uncharacterized protein</fullName>
    </submittedName>
</protein>
<gene>
    <name evidence="1" type="ORF">A2W05_07160</name>
</gene>
<accession>A0A1F7RY27</accession>
<reference evidence="1 2" key="1">
    <citation type="journal article" date="2016" name="Nat. Commun.">
        <title>Thousands of microbial genomes shed light on interconnected biogeochemical processes in an aquifer system.</title>
        <authorList>
            <person name="Anantharaman K."/>
            <person name="Brown C.T."/>
            <person name="Hug L.A."/>
            <person name="Sharon I."/>
            <person name="Castelle C.J."/>
            <person name="Probst A.J."/>
            <person name="Thomas B.C."/>
            <person name="Singh A."/>
            <person name="Wilkins M.J."/>
            <person name="Karaoz U."/>
            <person name="Brodie E.L."/>
            <person name="Williams K.H."/>
            <person name="Hubbard S.S."/>
            <person name="Banfield J.F."/>
        </authorList>
    </citation>
    <scope>NUCLEOTIDE SEQUENCE [LARGE SCALE GENOMIC DNA]</scope>
</reference>
<dbReference type="AlphaFoldDB" id="A0A1F7RY27"/>
<dbReference type="Proteomes" id="UP000178797">
    <property type="component" value="Unassembled WGS sequence"/>
</dbReference>
<sequence length="153" mass="18217">MYIPKEYLKESTYSGTRLIEITDEKVIELKKEISKFKPIAEPYLKEMDRLGELLDPFYTKIRELEAEKDKLVKERQPNLDLFNAQLKEMEAIEQKTDLIKNKIQPLVARLMEKELGEFETARQLIEQGDKLFVEVVEEVEELVKRIRMKKNKK</sequence>